<proteinExistence type="predicted"/>
<dbReference type="Proteomes" id="UP000432350">
    <property type="component" value="Unassembled WGS sequence"/>
</dbReference>
<reference evidence="1 2" key="1">
    <citation type="submission" date="2019-10" db="EMBL/GenBank/DDBJ databases">
        <authorList>
            <person name="Karimi E."/>
        </authorList>
    </citation>
    <scope>NUCLEOTIDE SEQUENCE [LARGE SCALE GENOMIC DNA]</scope>
    <source>
        <strain evidence="1">Sphingobacterium sp. 8BC</strain>
    </source>
</reference>
<accession>A0A654B2L2</accession>
<evidence type="ECO:0000313" key="1">
    <source>
        <dbReference type="EMBL" id="VXC74324.1"/>
    </source>
</evidence>
<evidence type="ECO:0000313" key="2">
    <source>
        <dbReference type="Proteomes" id="UP000432350"/>
    </source>
</evidence>
<organism evidence="1 2">
    <name type="scientific">Sphingobacterium multivorum</name>
    <dbReference type="NCBI Taxonomy" id="28454"/>
    <lineage>
        <taxon>Bacteria</taxon>
        <taxon>Pseudomonadati</taxon>
        <taxon>Bacteroidota</taxon>
        <taxon>Sphingobacteriia</taxon>
        <taxon>Sphingobacteriales</taxon>
        <taxon>Sphingobacteriaceae</taxon>
        <taxon>Sphingobacterium</taxon>
    </lineage>
</organism>
<sequence>MNANHCNCALYLFIVHPYGPKRLLSSFVYLLNINLRKKSSIAIYLNKI</sequence>
<dbReference type="EMBL" id="CABWMV010000007">
    <property type="protein sequence ID" value="VXC74324.1"/>
    <property type="molecule type" value="Genomic_DNA"/>
</dbReference>
<protein>
    <submittedName>
        <fullName evidence="1">Uncharacterized protein</fullName>
    </submittedName>
</protein>
<dbReference type="AlphaFoldDB" id="A0A654B2L2"/>
<name>A0A654B2L2_SPHMU</name>
<gene>
    <name evidence="1" type="ORF">SPHINGO8BC_150763</name>
</gene>